<dbReference type="SUPFAM" id="SSF53474">
    <property type="entry name" value="alpha/beta-Hydrolases"/>
    <property type="match status" value="1"/>
</dbReference>
<accession>A0ABV5UDJ8</accession>
<dbReference type="Gene3D" id="3.40.50.1820">
    <property type="entry name" value="alpha/beta hydrolase"/>
    <property type="match status" value="1"/>
</dbReference>
<dbReference type="InterPro" id="IPR001031">
    <property type="entry name" value="Thioesterase"/>
</dbReference>
<evidence type="ECO:0000313" key="5">
    <source>
        <dbReference type="Proteomes" id="UP001589535"/>
    </source>
</evidence>
<keyword evidence="5" id="KW-1185">Reference proteome</keyword>
<comment type="similarity">
    <text evidence="1">Belongs to the thioesterase family.</text>
</comment>
<dbReference type="SMART" id="SM00824">
    <property type="entry name" value="PKS_TE"/>
    <property type="match status" value="1"/>
</dbReference>
<dbReference type="EMBL" id="JBHMBK010000037">
    <property type="protein sequence ID" value="MFB9689479.1"/>
    <property type="molecule type" value="Genomic_DNA"/>
</dbReference>
<comment type="caution">
    <text evidence="4">The sequence shown here is derived from an EMBL/GenBank/DDBJ whole genome shotgun (WGS) entry which is preliminary data.</text>
</comment>
<dbReference type="PANTHER" id="PTHR11487:SF0">
    <property type="entry name" value="S-ACYL FATTY ACID SYNTHASE THIOESTERASE, MEDIUM CHAIN"/>
    <property type="match status" value="1"/>
</dbReference>
<name>A0ABV5UDJ8_9PSEU</name>
<keyword evidence="2" id="KW-0378">Hydrolase</keyword>
<reference evidence="4 5" key="1">
    <citation type="submission" date="2024-09" db="EMBL/GenBank/DDBJ databases">
        <authorList>
            <person name="Sun Q."/>
            <person name="Mori K."/>
        </authorList>
    </citation>
    <scope>NUCLEOTIDE SEQUENCE [LARGE SCALE GENOMIC DNA]</scope>
    <source>
        <strain evidence="4 5">JCM 13852</strain>
    </source>
</reference>
<dbReference type="Proteomes" id="UP001589535">
    <property type="component" value="Unassembled WGS sequence"/>
</dbReference>
<dbReference type="InterPro" id="IPR012223">
    <property type="entry name" value="TEII"/>
</dbReference>
<feature type="domain" description="Thioesterase TesA-like" evidence="3">
    <location>
        <begin position="33"/>
        <end position="255"/>
    </location>
</feature>
<proteinExistence type="inferred from homology"/>
<dbReference type="Pfam" id="PF00975">
    <property type="entry name" value="Thioesterase"/>
    <property type="match status" value="1"/>
</dbReference>
<evidence type="ECO:0000256" key="2">
    <source>
        <dbReference type="ARBA" id="ARBA00022801"/>
    </source>
</evidence>
<evidence type="ECO:0000259" key="3">
    <source>
        <dbReference type="SMART" id="SM00824"/>
    </source>
</evidence>
<gene>
    <name evidence="4" type="ORF">ACFFTO_35355</name>
</gene>
<dbReference type="InterPro" id="IPR020802">
    <property type="entry name" value="TesA-like"/>
</dbReference>
<organism evidence="4 5">
    <name type="scientific">Amycolatopsis plumensis</name>
    <dbReference type="NCBI Taxonomy" id="236508"/>
    <lineage>
        <taxon>Bacteria</taxon>
        <taxon>Bacillati</taxon>
        <taxon>Actinomycetota</taxon>
        <taxon>Actinomycetes</taxon>
        <taxon>Pseudonocardiales</taxon>
        <taxon>Pseudonocardiaceae</taxon>
        <taxon>Amycolatopsis</taxon>
    </lineage>
</organism>
<dbReference type="RefSeq" id="WP_378203288.1">
    <property type="nucleotide sequence ID" value="NZ_JBHMBK010000037.1"/>
</dbReference>
<dbReference type="InterPro" id="IPR029058">
    <property type="entry name" value="AB_hydrolase_fold"/>
</dbReference>
<protein>
    <submittedName>
        <fullName evidence="4">Thioesterase II family protein</fullName>
    </submittedName>
</protein>
<dbReference type="PANTHER" id="PTHR11487">
    <property type="entry name" value="THIOESTERASE"/>
    <property type="match status" value="1"/>
</dbReference>
<evidence type="ECO:0000256" key="1">
    <source>
        <dbReference type="ARBA" id="ARBA00007169"/>
    </source>
</evidence>
<evidence type="ECO:0000313" key="4">
    <source>
        <dbReference type="EMBL" id="MFB9689479.1"/>
    </source>
</evidence>
<sequence length="256" mass="28082">MTDRPPHPETTASGTGAWLRRYRAAPTAHVRLICFPHAGGSASYFMRVARQLPPKIDVLAVQYPGRQDRRHEPCVEDIGGLADRILPELLPLADRPLALFGHSMGAAVAFETARRLEENGVEPKVLFASSRPSPATVLGGNLHRSGDQALIAEMRRLNATAADVLEDPAFLDMVLPVLRSDYTAVETYRCRPTHAAVACPVVALAGDDDPQAPQADCLRWKEHTRGQFDLHVFAGGHFYLDDHADAVLRIVTERLT</sequence>